<keyword evidence="2" id="KW-1185">Reference proteome</keyword>
<evidence type="ECO:0000313" key="1">
    <source>
        <dbReference type="EMBL" id="AAP98113.1"/>
    </source>
</evidence>
<dbReference type="CDD" id="cd06661">
    <property type="entry name" value="GGCT_like"/>
    <property type="match status" value="1"/>
</dbReference>
<dbReference type="Proteomes" id="UP000000424">
    <property type="component" value="Chromosome"/>
</dbReference>
<dbReference type="PROSITE" id="PS51257">
    <property type="entry name" value="PROKAR_LIPOPROTEIN"/>
    <property type="match status" value="1"/>
</dbReference>
<dbReference type="Gene3D" id="3.10.490.10">
    <property type="entry name" value="Gamma-glutamyl cyclotransferase-like"/>
    <property type="match status" value="1"/>
</dbReference>
<reference evidence="1" key="1">
    <citation type="submission" date="2002-05" db="EMBL/GenBank/DDBJ databases">
        <title>The genome sequence of Chlamydia pneumoniae TW183 and comparison with other Chlamydia strains based on whole genome sequence analysis.</title>
        <authorList>
            <person name="Geng M.M."/>
            <person name="Schuhmacher A."/>
            <person name="Muehldorfer I."/>
            <person name="Bensch K.W."/>
            <person name="Schaefer K.P."/>
            <person name="Schneider S."/>
            <person name="Pohl T."/>
            <person name="Essig A."/>
            <person name="Marre R."/>
            <person name="Melchers K."/>
        </authorList>
    </citation>
    <scope>NUCLEOTIDE SEQUENCE [LARGE SCALE GENOMIC DNA]</scope>
    <source>
        <strain evidence="1">TW-183</strain>
    </source>
</reference>
<gene>
    <name evidence="1" type="ordered locus">CpB0180</name>
</gene>
<proteinExistence type="predicted"/>
<name>A0ABM5LC41_CHLPN</name>
<dbReference type="InterPro" id="IPR013024">
    <property type="entry name" value="GGCT-like"/>
</dbReference>
<evidence type="ECO:0000313" key="2">
    <source>
        <dbReference type="Proteomes" id="UP000000424"/>
    </source>
</evidence>
<dbReference type="GeneID" id="45050224"/>
<accession>A0ABM5LC41</accession>
<evidence type="ECO:0008006" key="3">
    <source>
        <dbReference type="Google" id="ProtNLM"/>
    </source>
</evidence>
<dbReference type="RefSeq" id="WP_010882828.1">
    <property type="nucleotide sequence ID" value="NC_005043.1"/>
</dbReference>
<organism evidence="1 2">
    <name type="scientific">Chlamydia pneumoniae</name>
    <name type="common">Chlamydophila pneumoniae</name>
    <dbReference type="NCBI Taxonomy" id="83558"/>
    <lineage>
        <taxon>Bacteria</taxon>
        <taxon>Pseudomonadati</taxon>
        <taxon>Chlamydiota</taxon>
        <taxon>Chlamydiia</taxon>
        <taxon>Chlamydiales</taxon>
        <taxon>Chlamydiaceae</taxon>
        <taxon>Chlamydia/Chlamydophila group</taxon>
        <taxon>Chlamydia</taxon>
    </lineage>
</organism>
<protein>
    <recommendedName>
        <fullName evidence="3">Lipoprotein</fullName>
    </recommendedName>
</protein>
<sequence length="284" mass="32071">MKQPMSLIFSSVCLGLGLGSLSSCNQKPSWNYHNTSTSEEFFVHGNKSVSQLPHYPSAFRTTQIFSEEHNDPYVVAKTDEESRKIWREIHKNLKIKGSYIPISTYGSLMHPKSAALTLKTYRPHPIWINGYERSFNIDTGKYLKNGSRRRTSHDGPKNRAVLNLIKSSGRRCNAIGLEMTEEDFVIARRREGVYSLYPVEVCSYPQGNPFVIAYAWIADESACSKEVLPVKGYYSLVWESVSSSDSLNAFGDSFAEDYLRSTFLANGTSILCVHESYKKVPPQP</sequence>
<dbReference type="EMBL" id="AE009440">
    <property type="protein sequence ID" value="AAP98113.1"/>
    <property type="molecule type" value="Genomic_DNA"/>
</dbReference>